<feature type="non-terminal residue" evidence="1">
    <location>
        <position position="1"/>
    </location>
</feature>
<dbReference type="EMBL" id="BARW01014759">
    <property type="protein sequence ID" value="GAI79621.1"/>
    <property type="molecule type" value="Genomic_DNA"/>
</dbReference>
<accession>X1SKD6</accession>
<evidence type="ECO:0000313" key="1">
    <source>
        <dbReference type="EMBL" id="GAI79621.1"/>
    </source>
</evidence>
<proteinExistence type="predicted"/>
<dbReference type="AlphaFoldDB" id="X1SKD6"/>
<organism evidence="1">
    <name type="scientific">marine sediment metagenome</name>
    <dbReference type="NCBI Taxonomy" id="412755"/>
    <lineage>
        <taxon>unclassified sequences</taxon>
        <taxon>metagenomes</taxon>
        <taxon>ecological metagenomes</taxon>
    </lineage>
</organism>
<protein>
    <submittedName>
        <fullName evidence="1">Uncharacterized protein</fullName>
    </submittedName>
</protein>
<reference evidence="1" key="1">
    <citation type="journal article" date="2014" name="Front. Microbiol.">
        <title>High frequency of phylogenetically diverse reductive dehalogenase-homologous genes in deep subseafloor sedimentary metagenomes.</title>
        <authorList>
            <person name="Kawai M."/>
            <person name="Futagami T."/>
            <person name="Toyoda A."/>
            <person name="Takaki Y."/>
            <person name="Nishi S."/>
            <person name="Hori S."/>
            <person name="Arai W."/>
            <person name="Tsubouchi T."/>
            <person name="Morono Y."/>
            <person name="Uchiyama I."/>
            <person name="Ito T."/>
            <person name="Fujiyama A."/>
            <person name="Inagaki F."/>
            <person name="Takami H."/>
        </authorList>
    </citation>
    <scope>NUCLEOTIDE SEQUENCE</scope>
    <source>
        <strain evidence="1">Expedition CK06-06</strain>
    </source>
</reference>
<sequence length="55" mass="6521">EPPEEVKNYYKLIDEFTVTRPGSEEYLKLGKKLLTIQVENLWAIGDLRNSLIRLW</sequence>
<comment type="caution">
    <text evidence="1">The sequence shown here is derived from an EMBL/GenBank/DDBJ whole genome shotgun (WGS) entry which is preliminary data.</text>
</comment>
<gene>
    <name evidence="1" type="ORF">S12H4_26074</name>
</gene>
<name>X1SKD6_9ZZZZ</name>